<evidence type="ECO:0000313" key="6">
    <source>
        <dbReference type="Proteomes" id="UP000180166"/>
    </source>
</evidence>
<keyword evidence="2" id="KW-0233">DNA recombination</keyword>
<keyword evidence="1" id="KW-0238">DNA-binding</keyword>
<dbReference type="RefSeq" id="WP_143161423.1">
    <property type="nucleotide sequence ID" value="NZ_AP017900.1"/>
</dbReference>
<accession>A0A0B8NM54</accession>
<evidence type="ECO:0008006" key="7">
    <source>
        <dbReference type="Google" id="ProtNLM"/>
    </source>
</evidence>
<dbReference type="GO" id="GO:0003677">
    <property type="term" value="F:DNA binding"/>
    <property type="evidence" value="ECO:0007669"/>
    <property type="project" value="UniProtKB-KW"/>
</dbReference>
<organism evidence="4 5">
    <name type="scientific">Nocardia seriolae</name>
    <dbReference type="NCBI Taxonomy" id="37332"/>
    <lineage>
        <taxon>Bacteria</taxon>
        <taxon>Bacillati</taxon>
        <taxon>Actinomycetota</taxon>
        <taxon>Actinomycetes</taxon>
        <taxon>Mycobacteriales</taxon>
        <taxon>Nocardiaceae</taxon>
        <taxon>Nocardia</taxon>
    </lineage>
</organism>
<dbReference type="Proteomes" id="UP000037179">
    <property type="component" value="Unassembled WGS sequence"/>
</dbReference>
<dbReference type="Gene3D" id="1.10.443.10">
    <property type="entry name" value="Intergrase catalytic core"/>
    <property type="match status" value="1"/>
</dbReference>
<sequence length="432" mass="49069">MPSVELKIGQWGTISSKKYSDRAGPKKCRAWTKYRDTDGVSRPVDCWDTTEPKARAKLKDILEARQAPAKAAKEGLLTPNTRFSTALDMWLDELKLDETMAQQTLDGYERQIDKSDDKRADPDAIKIRPSLGNYRIREIDTAVVDNYLKSISKLGHKRKARWQATILRETLDLCIRHGALTGTNPMSGVSKRTMRSRKKSVKAEAWTTLQAMRETVDKWGRGEEIPGTPAYKHGPRRDSQEILDVCDCTAGAGGVRPHEVFAFLWDEVEGIDFDEQEWPTIGPDSCPEVWLTISGTVVTVKGQGCFRQEWLKVGKKPYRVRVPWYMVQILRRRWEEAARPSEGLVFVNRNGKVKNPNNFNRTFRAARGTEYAHINLRSYRKRVATATAEEKGIDAAGLQLNHVLGSRVTAEHYVEKPRDVPDNRDVLNAYIA</sequence>
<dbReference type="EMBL" id="BBYQ01000189">
    <property type="protein sequence ID" value="GAP32892.1"/>
    <property type="molecule type" value="Genomic_DNA"/>
</dbReference>
<dbReference type="InterPro" id="IPR010998">
    <property type="entry name" value="Integrase_recombinase_N"/>
</dbReference>
<dbReference type="OrthoDB" id="4326943at2"/>
<evidence type="ECO:0000313" key="5">
    <source>
        <dbReference type="Proteomes" id="UP000037179"/>
    </source>
</evidence>
<name>A0A0B8NM54_9NOCA</name>
<evidence type="ECO:0000256" key="1">
    <source>
        <dbReference type="ARBA" id="ARBA00023125"/>
    </source>
</evidence>
<dbReference type="EMBL" id="CP017839">
    <property type="protein sequence ID" value="APB01051.1"/>
    <property type="molecule type" value="Genomic_DNA"/>
</dbReference>
<evidence type="ECO:0000313" key="3">
    <source>
        <dbReference type="EMBL" id="APB01051.1"/>
    </source>
</evidence>
<evidence type="ECO:0000256" key="2">
    <source>
        <dbReference type="ARBA" id="ARBA00023172"/>
    </source>
</evidence>
<reference evidence="3 6" key="3">
    <citation type="submission" date="2016-10" db="EMBL/GenBank/DDBJ databases">
        <title>Genome sequence of Nocardia seriolae strain EM150506, isolated from Anguila japonica.</title>
        <authorList>
            <person name="Han H.-J."/>
        </authorList>
    </citation>
    <scope>NUCLEOTIDE SEQUENCE [LARGE SCALE GENOMIC DNA]</scope>
    <source>
        <strain evidence="3 6">EM150506</strain>
    </source>
</reference>
<evidence type="ECO:0000313" key="4">
    <source>
        <dbReference type="EMBL" id="GAP32892.1"/>
    </source>
</evidence>
<dbReference type="GO" id="GO:0015074">
    <property type="term" value="P:DNA integration"/>
    <property type="evidence" value="ECO:0007669"/>
    <property type="project" value="InterPro"/>
</dbReference>
<dbReference type="Proteomes" id="UP000180166">
    <property type="component" value="Chromosome"/>
</dbReference>
<gene>
    <name evidence="3" type="ORF">NS506_07024</name>
    <name evidence="4" type="ORF">NSK11_contig00189-0007</name>
</gene>
<dbReference type="KEGG" id="nsr:NS506_07024"/>
<dbReference type="SUPFAM" id="SSF56349">
    <property type="entry name" value="DNA breaking-rejoining enzymes"/>
    <property type="match status" value="1"/>
</dbReference>
<reference evidence="5" key="1">
    <citation type="submission" date="2015-07" db="EMBL/GenBank/DDBJ databases">
        <title>Nocardia seriolae U-1 whole genome shotgun sequence.</title>
        <authorList>
            <person name="Imajoh M."/>
            <person name="Fukumoto Y."/>
            <person name="Sukeda M."/>
            <person name="Yamane J."/>
            <person name="Yamasaki K."/>
            <person name="Shimizu M."/>
            <person name="Ohnishi K."/>
            <person name="Oshima S."/>
        </authorList>
    </citation>
    <scope>NUCLEOTIDE SEQUENCE [LARGE SCALE GENOMIC DNA]</scope>
    <source>
        <strain evidence="5">U-1</strain>
    </source>
</reference>
<dbReference type="InterPro" id="IPR013762">
    <property type="entry name" value="Integrase-like_cat_sf"/>
</dbReference>
<proteinExistence type="predicted"/>
<dbReference type="GO" id="GO:0006310">
    <property type="term" value="P:DNA recombination"/>
    <property type="evidence" value="ECO:0007669"/>
    <property type="project" value="UniProtKB-KW"/>
</dbReference>
<keyword evidence="5" id="KW-1185">Reference proteome</keyword>
<reference evidence="4 5" key="2">
    <citation type="journal article" date="2016" name="Genome Announc.">
        <title>Draft Genome Sequence of Erythromycin- and Oxytetracycline-Sensitive Nocardia seriolae Strain U-1 (NBRC 110359).</title>
        <authorList>
            <person name="Imajoh M."/>
            <person name="Sukeda M."/>
            <person name="Shimizu M."/>
            <person name="Yamane J."/>
            <person name="Ohnishi K."/>
            <person name="Oshima S."/>
        </authorList>
    </citation>
    <scope>NUCLEOTIDE SEQUENCE [LARGE SCALE GENOMIC DNA]</scope>
    <source>
        <strain evidence="4 5">U-1</strain>
    </source>
</reference>
<protein>
    <recommendedName>
        <fullName evidence="7">Tyr recombinase domain-containing protein</fullName>
    </recommendedName>
</protein>
<dbReference type="Gene3D" id="1.10.150.130">
    <property type="match status" value="1"/>
</dbReference>
<dbReference type="AlphaFoldDB" id="A0A0B8NM54"/>
<dbReference type="InterPro" id="IPR011010">
    <property type="entry name" value="DNA_brk_join_enz"/>
</dbReference>